<reference evidence="3" key="1">
    <citation type="journal article" date="2019" name="Int. J. Syst. Evol. Microbiol.">
        <title>The Global Catalogue of Microorganisms (GCM) 10K type strain sequencing project: providing services to taxonomists for standard genome sequencing and annotation.</title>
        <authorList>
            <consortium name="The Broad Institute Genomics Platform"/>
            <consortium name="The Broad Institute Genome Sequencing Center for Infectious Disease"/>
            <person name="Wu L."/>
            <person name="Ma J."/>
        </authorList>
    </citation>
    <scope>NUCLEOTIDE SEQUENCE [LARGE SCALE GENOMIC DNA]</scope>
    <source>
        <strain evidence="3">CGMCC 1.15942</strain>
    </source>
</reference>
<dbReference type="RefSeq" id="WP_088271897.1">
    <property type="nucleotide sequence ID" value="NZ_BMKI01000014.1"/>
</dbReference>
<evidence type="ECO:0000256" key="1">
    <source>
        <dbReference type="SAM" id="Phobius"/>
    </source>
</evidence>
<proteinExistence type="predicted"/>
<accession>A0ABQ1PTE3</accession>
<keyword evidence="3" id="KW-1185">Reference proteome</keyword>
<dbReference type="EMBL" id="BMKI01000014">
    <property type="protein sequence ID" value="GGD02959.1"/>
    <property type="molecule type" value="Genomic_DNA"/>
</dbReference>
<organism evidence="2 3">
    <name type="scientific">Enterococcus wangshanyuanii</name>
    <dbReference type="NCBI Taxonomy" id="2005703"/>
    <lineage>
        <taxon>Bacteria</taxon>
        <taxon>Bacillati</taxon>
        <taxon>Bacillota</taxon>
        <taxon>Bacilli</taxon>
        <taxon>Lactobacillales</taxon>
        <taxon>Enterococcaceae</taxon>
        <taxon>Enterococcus</taxon>
    </lineage>
</organism>
<protein>
    <submittedName>
        <fullName evidence="2">Uncharacterized protein</fullName>
    </submittedName>
</protein>
<evidence type="ECO:0000313" key="2">
    <source>
        <dbReference type="EMBL" id="GGD02959.1"/>
    </source>
</evidence>
<feature type="transmembrane region" description="Helical" evidence="1">
    <location>
        <begin position="67"/>
        <end position="90"/>
    </location>
</feature>
<dbReference type="Proteomes" id="UP000630615">
    <property type="component" value="Unassembled WGS sequence"/>
</dbReference>
<name>A0ABQ1PTE3_9ENTE</name>
<gene>
    <name evidence="2" type="ORF">GCM10011573_35540</name>
</gene>
<keyword evidence="1" id="KW-1133">Transmembrane helix</keyword>
<keyword evidence="1" id="KW-0812">Transmembrane</keyword>
<keyword evidence="1" id="KW-0472">Membrane</keyword>
<evidence type="ECO:0000313" key="3">
    <source>
        <dbReference type="Proteomes" id="UP000630615"/>
    </source>
</evidence>
<feature type="transmembrane region" description="Helical" evidence="1">
    <location>
        <begin position="6"/>
        <end position="28"/>
    </location>
</feature>
<comment type="caution">
    <text evidence="2">The sequence shown here is derived from an EMBL/GenBank/DDBJ whole genome shotgun (WGS) entry which is preliminary data.</text>
</comment>
<sequence>MTLIDRFSVALLSLGILLGVLGAITLIARVRHGVVLKELTHIRVKNKRKRKKISTKKKQLVIKRQRLLYFLIFLIFFAGLSTSASVYAMYYQATNLTEEDQKTIAEGYILVQAVEDQLQEDNSVGMDDKISANLRIFGTELSAYSIKRADNHLSSTSQYNINRYYLLLKELGQTIASQPTDFYTNSVQLENIQEVIKKVKKQEQVVIEEFRIDEAALNTTKDNK</sequence>